<name>A0A061E605_THECC</name>
<dbReference type="Pfam" id="PF13456">
    <property type="entry name" value="RVT_3"/>
    <property type="match status" value="1"/>
</dbReference>
<dbReference type="InterPro" id="IPR053151">
    <property type="entry name" value="RNase_H-like"/>
</dbReference>
<dbReference type="Gramene" id="EOY00068">
    <property type="protein sequence ID" value="EOY00068"/>
    <property type="gene ID" value="TCM_009514"/>
</dbReference>
<dbReference type="PANTHER" id="PTHR47723:SF13">
    <property type="entry name" value="PUTATIVE-RELATED"/>
    <property type="match status" value="1"/>
</dbReference>
<dbReference type="InterPro" id="IPR002156">
    <property type="entry name" value="RNaseH_domain"/>
</dbReference>
<dbReference type="HOGENOM" id="CLU_2296785_0_0_1"/>
<evidence type="ECO:0000259" key="1">
    <source>
        <dbReference type="Pfam" id="PF13456"/>
    </source>
</evidence>
<dbReference type="GO" id="GO:0003676">
    <property type="term" value="F:nucleic acid binding"/>
    <property type="evidence" value="ECO:0007669"/>
    <property type="project" value="InterPro"/>
</dbReference>
<dbReference type="Proteomes" id="UP000026915">
    <property type="component" value="Chromosome 2"/>
</dbReference>
<reference evidence="2 3" key="1">
    <citation type="journal article" date="2013" name="Genome Biol.">
        <title>The genome sequence of the most widely cultivated cacao type and its use to identify candidate genes regulating pod color.</title>
        <authorList>
            <person name="Motamayor J.C."/>
            <person name="Mockaitis K."/>
            <person name="Schmutz J."/>
            <person name="Haiminen N."/>
            <person name="Iii D.L."/>
            <person name="Cornejo O."/>
            <person name="Findley S.D."/>
            <person name="Zheng P."/>
            <person name="Utro F."/>
            <person name="Royaert S."/>
            <person name="Saski C."/>
            <person name="Jenkins J."/>
            <person name="Podicheti R."/>
            <person name="Zhao M."/>
            <person name="Scheffler B.E."/>
            <person name="Stack J.C."/>
            <person name="Feltus F.A."/>
            <person name="Mustiga G.M."/>
            <person name="Amores F."/>
            <person name="Phillips W."/>
            <person name="Marelli J.P."/>
            <person name="May G.D."/>
            <person name="Shapiro H."/>
            <person name="Ma J."/>
            <person name="Bustamante C.D."/>
            <person name="Schnell R.J."/>
            <person name="Main D."/>
            <person name="Gilbert D."/>
            <person name="Parida L."/>
            <person name="Kuhn D.N."/>
        </authorList>
    </citation>
    <scope>NUCLEOTIDE SEQUENCE [LARGE SCALE GENOMIC DNA]</scope>
    <source>
        <strain evidence="3">cv. Matina 1-6</strain>
    </source>
</reference>
<sequence>MDDPSCPQCHPDIESASHMLRDCLLITALWCRIFTQSLQDGAFGASVGKSAGGGTLRDSHGMWNGGFSLKVGKCTAYREELWGVYEGLLLAWDLGYRKIDL</sequence>
<organism evidence="2 3">
    <name type="scientific">Theobroma cacao</name>
    <name type="common">Cacao</name>
    <name type="synonym">Cocoa</name>
    <dbReference type="NCBI Taxonomy" id="3641"/>
    <lineage>
        <taxon>Eukaryota</taxon>
        <taxon>Viridiplantae</taxon>
        <taxon>Streptophyta</taxon>
        <taxon>Embryophyta</taxon>
        <taxon>Tracheophyta</taxon>
        <taxon>Spermatophyta</taxon>
        <taxon>Magnoliopsida</taxon>
        <taxon>eudicotyledons</taxon>
        <taxon>Gunneridae</taxon>
        <taxon>Pentapetalae</taxon>
        <taxon>rosids</taxon>
        <taxon>malvids</taxon>
        <taxon>Malvales</taxon>
        <taxon>Malvaceae</taxon>
        <taxon>Byttnerioideae</taxon>
        <taxon>Theobroma</taxon>
    </lineage>
</organism>
<dbReference type="PANTHER" id="PTHR47723">
    <property type="entry name" value="OS05G0353850 PROTEIN"/>
    <property type="match status" value="1"/>
</dbReference>
<evidence type="ECO:0000313" key="3">
    <source>
        <dbReference type="Proteomes" id="UP000026915"/>
    </source>
</evidence>
<dbReference type="eggNOG" id="KOG1075">
    <property type="taxonomic scope" value="Eukaryota"/>
</dbReference>
<keyword evidence="3" id="KW-1185">Reference proteome</keyword>
<protein>
    <submittedName>
        <fullName evidence="2">Ribonuclease H protein, putative</fullName>
    </submittedName>
</protein>
<feature type="domain" description="RNase H type-1" evidence="1">
    <location>
        <begin position="40"/>
        <end position="100"/>
    </location>
</feature>
<proteinExistence type="predicted"/>
<accession>A0A061E605</accession>
<dbReference type="InterPro" id="IPR044730">
    <property type="entry name" value="RNase_H-like_dom_plant"/>
</dbReference>
<dbReference type="GO" id="GO:0004523">
    <property type="term" value="F:RNA-DNA hybrid ribonuclease activity"/>
    <property type="evidence" value="ECO:0007669"/>
    <property type="project" value="InterPro"/>
</dbReference>
<dbReference type="InParanoid" id="A0A061E605"/>
<dbReference type="AlphaFoldDB" id="A0A061E605"/>
<dbReference type="CDD" id="cd06222">
    <property type="entry name" value="RNase_H_like"/>
    <property type="match status" value="1"/>
</dbReference>
<dbReference type="EMBL" id="CM001880">
    <property type="protein sequence ID" value="EOY00068.1"/>
    <property type="molecule type" value="Genomic_DNA"/>
</dbReference>
<evidence type="ECO:0000313" key="2">
    <source>
        <dbReference type="EMBL" id="EOY00068.1"/>
    </source>
</evidence>
<gene>
    <name evidence="2" type="ORF">TCM_009514</name>
</gene>